<comment type="caution">
    <text evidence="2">The sequence shown here is derived from an EMBL/GenBank/DDBJ whole genome shotgun (WGS) entry which is preliminary data.</text>
</comment>
<dbReference type="InterPro" id="IPR010001">
    <property type="entry name" value="BofA"/>
</dbReference>
<keyword evidence="1" id="KW-0812">Transmembrane</keyword>
<feature type="transmembrane region" description="Helical" evidence="1">
    <location>
        <begin position="63"/>
        <end position="85"/>
    </location>
</feature>
<sequence>MTGWIYFALGIAGVAVLAAMLRSGRFFASLALSALQGVAAFFAVNFVGSFFGVELPLNLPSLLLSALGGAPGVIVLLLLQALCAAV</sequence>
<dbReference type="Pfam" id="PF07441">
    <property type="entry name" value="BofA"/>
    <property type="match status" value="1"/>
</dbReference>
<accession>A0A9D1IGV9</accession>
<gene>
    <name evidence="2" type="ORF">IAC53_07755</name>
</gene>
<dbReference type="AlphaFoldDB" id="A0A9D1IGV9"/>
<evidence type="ECO:0000313" key="2">
    <source>
        <dbReference type="EMBL" id="HIU36481.1"/>
    </source>
</evidence>
<evidence type="ECO:0000313" key="3">
    <source>
        <dbReference type="Proteomes" id="UP000824071"/>
    </source>
</evidence>
<dbReference type="EMBL" id="DVMW01000043">
    <property type="protein sequence ID" value="HIU36481.1"/>
    <property type="molecule type" value="Genomic_DNA"/>
</dbReference>
<keyword evidence="1" id="KW-1133">Transmembrane helix</keyword>
<dbReference type="Proteomes" id="UP000824071">
    <property type="component" value="Unassembled WGS sequence"/>
</dbReference>
<protein>
    <submittedName>
        <fullName evidence="2">Pro-sigmaK processing inhibitor BofA family protein</fullName>
    </submittedName>
</protein>
<feature type="transmembrane region" description="Helical" evidence="1">
    <location>
        <begin position="6"/>
        <end position="23"/>
    </location>
</feature>
<name>A0A9D1IGV9_9FIRM</name>
<feature type="transmembrane region" description="Helical" evidence="1">
    <location>
        <begin position="30"/>
        <end position="51"/>
    </location>
</feature>
<keyword evidence="1" id="KW-0472">Membrane</keyword>
<organism evidence="2 3">
    <name type="scientific">Candidatus Fimenecus excrementigallinarum</name>
    <dbReference type="NCBI Taxonomy" id="2840816"/>
    <lineage>
        <taxon>Bacteria</taxon>
        <taxon>Bacillati</taxon>
        <taxon>Bacillota</taxon>
        <taxon>Clostridia</taxon>
        <taxon>Candidatus Fimenecus</taxon>
    </lineage>
</organism>
<reference evidence="2" key="1">
    <citation type="submission" date="2020-10" db="EMBL/GenBank/DDBJ databases">
        <authorList>
            <person name="Gilroy R."/>
        </authorList>
    </citation>
    <scope>NUCLEOTIDE SEQUENCE</scope>
    <source>
        <strain evidence="2">ChiGjej1B1-19959</strain>
    </source>
</reference>
<reference evidence="2" key="2">
    <citation type="journal article" date="2021" name="PeerJ">
        <title>Extensive microbial diversity within the chicken gut microbiome revealed by metagenomics and culture.</title>
        <authorList>
            <person name="Gilroy R."/>
            <person name="Ravi A."/>
            <person name="Getino M."/>
            <person name="Pursley I."/>
            <person name="Horton D.L."/>
            <person name="Alikhan N.F."/>
            <person name="Baker D."/>
            <person name="Gharbi K."/>
            <person name="Hall N."/>
            <person name="Watson M."/>
            <person name="Adriaenssens E.M."/>
            <person name="Foster-Nyarko E."/>
            <person name="Jarju S."/>
            <person name="Secka A."/>
            <person name="Antonio M."/>
            <person name="Oren A."/>
            <person name="Chaudhuri R.R."/>
            <person name="La Ragione R."/>
            <person name="Hildebrand F."/>
            <person name="Pallen M.J."/>
        </authorList>
    </citation>
    <scope>NUCLEOTIDE SEQUENCE</scope>
    <source>
        <strain evidence="2">ChiGjej1B1-19959</strain>
    </source>
</reference>
<proteinExistence type="predicted"/>
<evidence type="ECO:0000256" key="1">
    <source>
        <dbReference type="SAM" id="Phobius"/>
    </source>
</evidence>